<keyword evidence="2" id="KW-0624">Polysaccharide degradation</keyword>
<evidence type="ECO:0000313" key="7">
    <source>
        <dbReference type="Proteomes" id="UP001501442"/>
    </source>
</evidence>
<feature type="region of interest" description="Disordered" evidence="3">
    <location>
        <begin position="113"/>
        <end position="151"/>
    </location>
</feature>
<evidence type="ECO:0000256" key="1">
    <source>
        <dbReference type="ARBA" id="ARBA00023295"/>
    </source>
</evidence>
<dbReference type="SMART" id="SM00060">
    <property type="entry name" value="FN3"/>
    <property type="match status" value="2"/>
</dbReference>
<feature type="signal peptide" evidence="4">
    <location>
        <begin position="1"/>
        <end position="22"/>
    </location>
</feature>
<name>A0ABP8U761_9ACTN</name>
<evidence type="ECO:0000256" key="2">
    <source>
        <dbReference type="ARBA" id="ARBA00023326"/>
    </source>
</evidence>
<keyword evidence="1" id="KW-0378">Hydrolase</keyword>
<keyword evidence="4" id="KW-0732">Signal</keyword>
<proteinExistence type="predicted"/>
<dbReference type="Gene3D" id="2.60.40.10">
    <property type="entry name" value="Immunoglobulins"/>
    <property type="match status" value="1"/>
</dbReference>
<sequence>MRVSILALLLALGLAGCGTRPAARPPGADPPIRLTATLVKPTEVTLTWRDTQRGVAGHVVEFATNPRGPYTVLRFAPPGETTFTHPDLMPETSFYYRVRAYYGPTSRSIDVTVPGGRRAGKDATRDDDWATPRHIGGPADRHTVRDGSAAATPTDLRGTVMAPNGIRFTWTDHAGDEDGYLLESRPRGRPDFQVVAVIDPDIDSFGLITLPEERVASYRVRAFAYGRSSDLAVRKTGADPADR</sequence>
<evidence type="ECO:0000313" key="6">
    <source>
        <dbReference type="EMBL" id="GAA4624079.1"/>
    </source>
</evidence>
<gene>
    <name evidence="6" type="ORF">GCM10023196_022800</name>
</gene>
<dbReference type="RefSeq" id="WP_345430673.1">
    <property type="nucleotide sequence ID" value="NZ_BAABHK010000003.1"/>
</dbReference>
<dbReference type="Proteomes" id="UP001501442">
    <property type="component" value="Unassembled WGS sequence"/>
</dbReference>
<dbReference type="InterPro" id="IPR013783">
    <property type="entry name" value="Ig-like_fold"/>
</dbReference>
<evidence type="ECO:0000256" key="4">
    <source>
        <dbReference type="SAM" id="SignalP"/>
    </source>
</evidence>
<organism evidence="6 7">
    <name type="scientific">Actinoallomurus vinaceus</name>
    <dbReference type="NCBI Taxonomy" id="1080074"/>
    <lineage>
        <taxon>Bacteria</taxon>
        <taxon>Bacillati</taxon>
        <taxon>Actinomycetota</taxon>
        <taxon>Actinomycetes</taxon>
        <taxon>Streptosporangiales</taxon>
        <taxon>Thermomonosporaceae</taxon>
        <taxon>Actinoallomurus</taxon>
    </lineage>
</organism>
<evidence type="ECO:0000256" key="3">
    <source>
        <dbReference type="SAM" id="MobiDB-lite"/>
    </source>
</evidence>
<keyword evidence="7" id="KW-1185">Reference proteome</keyword>
<dbReference type="CDD" id="cd00063">
    <property type="entry name" value="FN3"/>
    <property type="match status" value="1"/>
</dbReference>
<comment type="caution">
    <text evidence="6">The sequence shown here is derived from an EMBL/GenBank/DDBJ whole genome shotgun (WGS) entry which is preliminary data.</text>
</comment>
<dbReference type="InterPro" id="IPR003961">
    <property type="entry name" value="FN3_dom"/>
</dbReference>
<feature type="domain" description="Fibronectin type-III" evidence="5">
    <location>
        <begin position="30"/>
        <end position="116"/>
    </location>
</feature>
<keyword evidence="2" id="KW-0119">Carbohydrate metabolism</keyword>
<reference evidence="7" key="1">
    <citation type="journal article" date="2019" name="Int. J. Syst. Evol. Microbiol.">
        <title>The Global Catalogue of Microorganisms (GCM) 10K type strain sequencing project: providing services to taxonomists for standard genome sequencing and annotation.</title>
        <authorList>
            <consortium name="The Broad Institute Genomics Platform"/>
            <consortium name="The Broad Institute Genome Sequencing Center for Infectious Disease"/>
            <person name="Wu L."/>
            <person name="Ma J."/>
        </authorList>
    </citation>
    <scope>NUCLEOTIDE SEQUENCE [LARGE SCALE GENOMIC DNA]</scope>
    <source>
        <strain evidence="7">JCM 17939</strain>
    </source>
</reference>
<protein>
    <recommendedName>
        <fullName evidence="5">Fibronectin type-III domain-containing protein</fullName>
    </recommendedName>
</protein>
<accession>A0ABP8U761</accession>
<feature type="compositionally biased region" description="Basic and acidic residues" evidence="3">
    <location>
        <begin position="119"/>
        <end position="131"/>
    </location>
</feature>
<keyword evidence="1" id="KW-0326">Glycosidase</keyword>
<dbReference type="SUPFAM" id="SSF49265">
    <property type="entry name" value="Fibronectin type III"/>
    <property type="match status" value="2"/>
</dbReference>
<dbReference type="PROSITE" id="PS50853">
    <property type="entry name" value="FN3"/>
    <property type="match status" value="1"/>
</dbReference>
<dbReference type="PROSITE" id="PS51257">
    <property type="entry name" value="PROKAR_LIPOPROTEIN"/>
    <property type="match status" value="1"/>
</dbReference>
<feature type="chain" id="PRO_5046731068" description="Fibronectin type-III domain-containing protein" evidence="4">
    <location>
        <begin position="23"/>
        <end position="243"/>
    </location>
</feature>
<dbReference type="InterPro" id="IPR036116">
    <property type="entry name" value="FN3_sf"/>
</dbReference>
<evidence type="ECO:0000259" key="5">
    <source>
        <dbReference type="PROSITE" id="PS50853"/>
    </source>
</evidence>
<dbReference type="EMBL" id="BAABHK010000003">
    <property type="protein sequence ID" value="GAA4624079.1"/>
    <property type="molecule type" value="Genomic_DNA"/>
</dbReference>